<feature type="compositionally biased region" description="Polar residues" evidence="1">
    <location>
        <begin position="173"/>
        <end position="182"/>
    </location>
</feature>
<dbReference type="OrthoDB" id="6156038at2759"/>
<name>A0A433TUS2_ELYCH</name>
<dbReference type="AlphaFoldDB" id="A0A433TUS2"/>
<reference evidence="2 3" key="1">
    <citation type="submission" date="2019-01" db="EMBL/GenBank/DDBJ databases">
        <title>A draft genome assembly of the solar-powered sea slug Elysia chlorotica.</title>
        <authorList>
            <person name="Cai H."/>
            <person name="Li Q."/>
            <person name="Fang X."/>
            <person name="Li J."/>
            <person name="Curtis N.E."/>
            <person name="Altenburger A."/>
            <person name="Shibata T."/>
            <person name="Feng M."/>
            <person name="Maeda T."/>
            <person name="Schwartz J.A."/>
            <person name="Shigenobu S."/>
            <person name="Lundholm N."/>
            <person name="Nishiyama T."/>
            <person name="Yang H."/>
            <person name="Hasebe M."/>
            <person name="Li S."/>
            <person name="Pierce S.K."/>
            <person name="Wang J."/>
        </authorList>
    </citation>
    <scope>NUCLEOTIDE SEQUENCE [LARGE SCALE GENOMIC DNA]</scope>
    <source>
        <strain evidence="2">EC2010</strain>
        <tissue evidence="2">Whole organism of an adult</tissue>
    </source>
</reference>
<evidence type="ECO:0000313" key="2">
    <source>
        <dbReference type="EMBL" id="RUS85289.1"/>
    </source>
</evidence>
<comment type="caution">
    <text evidence="2">The sequence shown here is derived from an EMBL/GenBank/DDBJ whole genome shotgun (WGS) entry which is preliminary data.</text>
</comment>
<sequence>MNISNTMNLPPNTFRRVLTEHGRSSAPGLLESPMTPELKTRRRLQPRDKEVTDSLLKMATNPSEASNAKKDLPPSAESELASKIDKHAPFQYPEVSADNKHRIKTPVSKIRNTSASSPNGSFSFYKRSFRVNGKQAWEYAMRDLGSIDTLNNRYGYVEPHQRQDITPLKRPLGQTTKNNAEI</sequence>
<organism evidence="2 3">
    <name type="scientific">Elysia chlorotica</name>
    <name type="common">Eastern emerald elysia</name>
    <name type="synonym">Sea slug</name>
    <dbReference type="NCBI Taxonomy" id="188477"/>
    <lineage>
        <taxon>Eukaryota</taxon>
        <taxon>Metazoa</taxon>
        <taxon>Spiralia</taxon>
        <taxon>Lophotrochozoa</taxon>
        <taxon>Mollusca</taxon>
        <taxon>Gastropoda</taxon>
        <taxon>Heterobranchia</taxon>
        <taxon>Euthyneura</taxon>
        <taxon>Panpulmonata</taxon>
        <taxon>Sacoglossa</taxon>
        <taxon>Placobranchoidea</taxon>
        <taxon>Plakobranchidae</taxon>
        <taxon>Elysia</taxon>
    </lineage>
</organism>
<accession>A0A433TUS2</accession>
<dbReference type="EMBL" id="RQTK01000175">
    <property type="protein sequence ID" value="RUS85289.1"/>
    <property type="molecule type" value="Genomic_DNA"/>
</dbReference>
<feature type="region of interest" description="Disordered" evidence="1">
    <location>
        <begin position="161"/>
        <end position="182"/>
    </location>
</feature>
<feature type="region of interest" description="Disordered" evidence="1">
    <location>
        <begin position="18"/>
        <end position="116"/>
    </location>
</feature>
<evidence type="ECO:0000313" key="3">
    <source>
        <dbReference type="Proteomes" id="UP000271974"/>
    </source>
</evidence>
<protein>
    <submittedName>
        <fullName evidence="2">Uncharacterized protein</fullName>
    </submittedName>
</protein>
<dbReference type="Proteomes" id="UP000271974">
    <property type="component" value="Unassembled WGS sequence"/>
</dbReference>
<keyword evidence="3" id="KW-1185">Reference proteome</keyword>
<gene>
    <name evidence="2" type="ORF">EGW08_006936</name>
</gene>
<proteinExistence type="predicted"/>
<evidence type="ECO:0000256" key="1">
    <source>
        <dbReference type="SAM" id="MobiDB-lite"/>
    </source>
</evidence>